<keyword evidence="3" id="KW-1185">Reference proteome</keyword>
<feature type="region of interest" description="Disordered" evidence="1">
    <location>
        <begin position="105"/>
        <end position="125"/>
    </location>
</feature>
<dbReference type="OMA" id="ARQCVPY"/>
<accession>A0A670ZS66</accession>
<dbReference type="GeneTree" id="ENSGT00940000167385"/>
<gene>
    <name evidence="2" type="primary">CUNH2orf81</name>
</gene>
<name>A0A670ZS66_PSETE</name>
<dbReference type="Ensembl" id="ENSPTXT00000026440.1">
    <property type="protein sequence ID" value="ENSPTXP00000025643.1"/>
    <property type="gene ID" value="ENSPTXG00000017842.1"/>
</dbReference>
<dbReference type="Proteomes" id="UP000472273">
    <property type="component" value="Unplaced"/>
</dbReference>
<evidence type="ECO:0000313" key="3">
    <source>
        <dbReference type="Proteomes" id="UP000472273"/>
    </source>
</evidence>
<feature type="region of interest" description="Disordered" evidence="1">
    <location>
        <begin position="138"/>
        <end position="174"/>
    </location>
</feature>
<organism evidence="2 3">
    <name type="scientific">Pseudonaja textilis</name>
    <name type="common">Eastern brown snake</name>
    <dbReference type="NCBI Taxonomy" id="8673"/>
    <lineage>
        <taxon>Eukaryota</taxon>
        <taxon>Metazoa</taxon>
        <taxon>Chordata</taxon>
        <taxon>Craniata</taxon>
        <taxon>Vertebrata</taxon>
        <taxon>Euteleostomi</taxon>
        <taxon>Lepidosauria</taxon>
        <taxon>Squamata</taxon>
        <taxon>Bifurcata</taxon>
        <taxon>Unidentata</taxon>
        <taxon>Episquamata</taxon>
        <taxon>Toxicofera</taxon>
        <taxon>Serpentes</taxon>
        <taxon>Colubroidea</taxon>
        <taxon>Elapidae</taxon>
        <taxon>Hydrophiinae</taxon>
        <taxon>Pseudonaja</taxon>
    </lineage>
</organism>
<evidence type="ECO:0000313" key="2">
    <source>
        <dbReference type="Ensembl" id="ENSPTXP00000025643.1"/>
    </source>
</evidence>
<protein>
    <submittedName>
        <fullName evidence="2">Uncharacterized protein</fullName>
    </submittedName>
</protein>
<reference evidence="2" key="2">
    <citation type="submission" date="2025-09" db="UniProtKB">
        <authorList>
            <consortium name="Ensembl"/>
        </authorList>
    </citation>
    <scope>IDENTIFICATION</scope>
</reference>
<sequence>MATRDRVAQAKARAERARPPTVPVPQVEIVPGRLTEGEWLSLLAYEDGEDVAGDILAALLDQALAECYKVYLARQCVPYVIAQAREAMLQIVEWRFLVRDGGESDVPADPAWQEDEEPAASIPDSWAQGSVPLLQTGASTPGRLGLYPGSLGGRAESPGSASAAVKGPNRDSLADHPFLQVPAVKVPEEEAPALWELPGEETTQAEVPLQCGEELTWKRPLAASPRLSFKSRPSCQLLPQHSVKMDAGAKTVSGKKGLPGAKVSQGPLEVSSLLGSAQPLLPSSCSNLLRIQMGRPPNIRDVFYDEMGNVTLVPHLDLSRLPKRWIKPTVEVVDPNVESRCQETLKMVSGRCKQRHPPSGSVKRAPADQSSLRAQGPEEDPVKSRRKACPEQAAYSPLLPGKTLEPTSFVFVKPNLLAETVDLAPGVSLRRAGSGSLSARMQPAEDVKEADGPFLQEPRLLPNLCPKAVLG</sequence>
<dbReference type="PANTHER" id="PTHR34438:SF1">
    <property type="entry name" value="CHROMOSOME 2 OPEN READING FRAME 81"/>
    <property type="match status" value="1"/>
</dbReference>
<dbReference type="AlphaFoldDB" id="A0A670ZS66"/>
<reference evidence="2" key="1">
    <citation type="submission" date="2025-08" db="UniProtKB">
        <authorList>
            <consortium name="Ensembl"/>
        </authorList>
    </citation>
    <scope>IDENTIFICATION</scope>
</reference>
<feature type="region of interest" description="Disordered" evidence="1">
    <location>
        <begin position="348"/>
        <end position="389"/>
    </location>
</feature>
<dbReference type="PANTHER" id="PTHR34438">
    <property type="entry name" value="SI:DKEY-97L20.6"/>
    <property type="match status" value="1"/>
</dbReference>
<dbReference type="InterPro" id="IPR028042">
    <property type="entry name" value="DUF4639"/>
</dbReference>
<dbReference type="Pfam" id="PF15479">
    <property type="entry name" value="DUF4639"/>
    <property type="match status" value="1"/>
</dbReference>
<evidence type="ECO:0000256" key="1">
    <source>
        <dbReference type="SAM" id="MobiDB-lite"/>
    </source>
</evidence>
<proteinExistence type="predicted"/>